<evidence type="ECO:0000259" key="6">
    <source>
        <dbReference type="PROSITE" id="PS50850"/>
    </source>
</evidence>
<feature type="transmembrane region" description="Helical" evidence="5">
    <location>
        <begin position="430"/>
        <end position="448"/>
    </location>
</feature>
<dbReference type="PROSITE" id="PS50850">
    <property type="entry name" value="MFS"/>
    <property type="match status" value="1"/>
</dbReference>
<dbReference type="InterPro" id="IPR036259">
    <property type="entry name" value="MFS_trans_sf"/>
</dbReference>
<dbReference type="Gene3D" id="1.20.1250.20">
    <property type="entry name" value="MFS general substrate transporter like domains"/>
    <property type="match status" value="1"/>
</dbReference>
<feature type="transmembrane region" description="Helical" evidence="5">
    <location>
        <begin position="52"/>
        <end position="70"/>
    </location>
</feature>
<evidence type="ECO:0000313" key="8">
    <source>
        <dbReference type="Proteomes" id="UP000594260"/>
    </source>
</evidence>
<dbReference type="OMA" id="QWREFTH"/>
<dbReference type="GO" id="GO:0016020">
    <property type="term" value="C:membrane"/>
    <property type="evidence" value="ECO:0007669"/>
    <property type="project" value="UniProtKB-SubCell"/>
</dbReference>
<feature type="domain" description="Major facilitator superfamily (MFS) profile" evidence="6">
    <location>
        <begin position="57"/>
        <end position="546"/>
    </location>
</feature>
<feature type="transmembrane region" description="Helical" evidence="5">
    <location>
        <begin position="280"/>
        <end position="300"/>
    </location>
</feature>
<reference evidence="7" key="1">
    <citation type="submission" date="2021-01" db="UniProtKB">
        <authorList>
            <consortium name="EnsemblMetazoa"/>
        </authorList>
    </citation>
    <scope>IDENTIFICATION</scope>
</reference>
<dbReference type="InterPro" id="IPR020846">
    <property type="entry name" value="MFS_dom"/>
</dbReference>
<dbReference type="EnsemblMetazoa" id="XM_022788033">
    <property type="protein sequence ID" value="XP_022643768"/>
    <property type="gene ID" value="LOC111243030"/>
</dbReference>
<feature type="transmembrane region" description="Helical" evidence="5">
    <location>
        <begin position="254"/>
        <end position="274"/>
    </location>
</feature>
<evidence type="ECO:0000256" key="5">
    <source>
        <dbReference type="SAM" id="Phobius"/>
    </source>
</evidence>
<comment type="subcellular location">
    <subcellularLocation>
        <location evidence="1">Membrane</location>
        <topology evidence="1">Multi-pass membrane protein</topology>
    </subcellularLocation>
</comment>
<protein>
    <recommendedName>
        <fullName evidence="6">Major facilitator superfamily (MFS) profile domain-containing protein</fullName>
    </recommendedName>
</protein>
<dbReference type="OrthoDB" id="8049622at2759"/>
<sequence length="586" mass="65929">MKGDQNFTEICSNDAVPDVVAGCKKKPAETSVTAAQLREQADITDLIGHVGSWHYIMLAVIFINSLFNAYGQLAMAFMMPPNVEFHCRRTEEAIRRNMTEEQWREFTHNDSLKTGSGYCTRHFFDHETLTAHEKVIACHSWEFSHSVHHSTILEEWDLVCDNDYLKPFPQSLSMAGLIIGNVVFSHFSDHYGRRPAVFAGMLICAVSGVMATVTSNFIVFNVGRFFSSVSKIGIQASIVIYLESIDPHYRYLFSLLNGFGFHLGMMFVALTAFFGDSWRYLQGLISGPAVAILPFLFFVYESPRWLHSQRCPDEADAVLRNICDWNKVPAERVDELLPKIRTKYVHLKQGKSKNALDLFRDSNGANTTRNTLLIWYLCFTSGILFYASTFTSTELEIGLGPHVSFCLPIGAELVAILLVSLGVRYIRRKAIIFTTSLLGALGFYLMGFGENLGVPWIIDLTAVIMIRASSAAFTQIYPVYSAELYPTPLRNVGIGFCDLMYRLASTIDPFGRYWLPRLHTQLLPGLYGTMSLVACVFCLFLPETLNKALDDGVFARFSRTVSSFRESIRRSSKTSTGNDRRAPDDV</sequence>
<organism evidence="7 8">
    <name type="scientific">Varroa destructor</name>
    <name type="common">Honeybee mite</name>
    <dbReference type="NCBI Taxonomy" id="109461"/>
    <lineage>
        <taxon>Eukaryota</taxon>
        <taxon>Metazoa</taxon>
        <taxon>Ecdysozoa</taxon>
        <taxon>Arthropoda</taxon>
        <taxon>Chelicerata</taxon>
        <taxon>Arachnida</taxon>
        <taxon>Acari</taxon>
        <taxon>Parasitiformes</taxon>
        <taxon>Mesostigmata</taxon>
        <taxon>Gamasina</taxon>
        <taxon>Dermanyssoidea</taxon>
        <taxon>Varroidae</taxon>
        <taxon>Varroa</taxon>
    </lineage>
</organism>
<name>A0A7M7IX53_VARDE</name>
<dbReference type="SUPFAM" id="SSF103473">
    <property type="entry name" value="MFS general substrate transporter"/>
    <property type="match status" value="1"/>
</dbReference>
<keyword evidence="2 5" id="KW-0812">Transmembrane</keyword>
<evidence type="ECO:0000256" key="2">
    <source>
        <dbReference type="ARBA" id="ARBA00022692"/>
    </source>
</evidence>
<dbReference type="Proteomes" id="UP000594260">
    <property type="component" value="Unplaced"/>
</dbReference>
<accession>A0A7M7IX53</accession>
<dbReference type="RefSeq" id="XP_022643768.1">
    <property type="nucleotide sequence ID" value="XM_022788033.1"/>
</dbReference>
<dbReference type="AlphaFoldDB" id="A0A7M7IX53"/>
<proteinExistence type="predicted"/>
<dbReference type="InParanoid" id="A0A7M7IX53"/>
<dbReference type="Pfam" id="PF00083">
    <property type="entry name" value="Sugar_tr"/>
    <property type="match status" value="1"/>
</dbReference>
<dbReference type="PANTHER" id="PTHR24064">
    <property type="entry name" value="SOLUTE CARRIER FAMILY 22 MEMBER"/>
    <property type="match status" value="1"/>
</dbReference>
<keyword evidence="4 5" id="KW-0472">Membrane</keyword>
<dbReference type="GeneID" id="111243030"/>
<dbReference type="InterPro" id="IPR005828">
    <property type="entry name" value="MFS_sugar_transport-like"/>
</dbReference>
<evidence type="ECO:0000256" key="1">
    <source>
        <dbReference type="ARBA" id="ARBA00004141"/>
    </source>
</evidence>
<dbReference type="KEGG" id="vde:111243030"/>
<keyword evidence="3 5" id="KW-1133">Transmembrane helix</keyword>
<feature type="transmembrane region" description="Helical" evidence="5">
    <location>
        <begin position="402"/>
        <end position="423"/>
    </location>
</feature>
<keyword evidence="8" id="KW-1185">Reference proteome</keyword>
<feature type="transmembrane region" description="Helical" evidence="5">
    <location>
        <begin position="372"/>
        <end position="390"/>
    </location>
</feature>
<evidence type="ECO:0000256" key="4">
    <source>
        <dbReference type="ARBA" id="ARBA00023136"/>
    </source>
</evidence>
<evidence type="ECO:0000256" key="3">
    <source>
        <dbReference type="ARBA" id="ARBA00022989"/>
    </source>
</evidence>
<feature type="transmembrane region" description="Helical" evidence="5">
    <location>
        <begin position="196"/>
        <end position="219"/>
    </location>
</feature>
<feature type="transmembrane region" description="Helical" evidence="5">
    <location>
        <begin position="522"/>
        <end position="542"/>
    </location>
</feature>
<evidence type="ECO:0000313" key="7">
    <source>
        <dbReference type="EnsemblMetazoa" id="XP_022643768"/>
    </source>
</evidence>
<dbReference type="GO" id="GO:0022857">
    <property type="term" value="F:transmembrane transporter activity"/>
    <property type="evidence" value="ECO:0007669"/>
    <property type="project" value="InterPro"/>
</dbReference>